<evidence type="ECO:0000313" key="3">
    <source>
        <dbReference type="Proteomes" id="UP000194761"/>
    </source>
</evidence>
<dbReference type="Proteomes" id="UP000194761">
    <property type="component" value="Unassembled WGS sequence"/>
</dbReference>
<sequence length="416" mass="44820">MMWTSTAALRRAVVLSVGLCLLAVTLGRVDLLVMAVPFVLGTAVSLRSRPAGSPRAALRLADVAVTEGGAVSASVTVDADRSTLCVVSPAVSPGLRQDVGHHVVEPPAEVVLTGTARRWGVHPLGPVRVRVIACDGLLEFPELVLPAGNVRALPVAEPFASHVSVPRADGMSGIHRSRRLGEGGELAGVRPYRPGDRLRRIDWRTTLRTREPYVNATQPERDAEIVLLLDVLHEAGGDEGTASVLDVTVRAAAAIAEHYTRQGDRVSLAEFGPRLRRLRPGTGRRHHLAQLAWLAEIRAMPEGWDALGDRPPITGPSASNALVIMLTPLLDPRSATVLATLARGRRPLVAVDTLPTGLRRRAETEWSDLAERLWRLERENTICRLREAGVPVEAWRGSGSLDAILRDAARIAAVPR</sequence>
<dbReference type="PANTHER" id="PTHR33608:SF14">
    <property type="entry name" value="POSSIBLE CONSERVED SECRETED PROTEIN"/>
    <property type="match status" value="1"/>
</dbReference>
<evidence type="ECO:0000313" key="2">
    <source>
        <dbReference type="EMBL" id="OUC96451.1"/>
    </source>
</evidence>
<comment type="caution">
    <text evidence="2">The sequence shown here is derived from an EMBL/GenBank/DDBJ whole genome shotgun (WGS) entry which is preliminary data.</text>
</comment>
<name>A0A243RNC2_9ACTN</name>
<dbReference type="Pfam" id="PF01882">
    <property type="entry name" value="DUF58"/>
    <property type="match status" value="1"/>
</dbReference>
<accession>A0A243RNC2</accession>
<keyword evidence="3" id="KW-1185">Reference proteome</keyword>
<proteinExistence type="predicted"/>
<dbReference type="AlphaFoldDB" id="A0A243RNC2"/>
<organism evidence="2 3">
    <name type="scientific">Streptosporangium minutum</name>
    <dbReference type="NCBI Taxonomy" id="569862"/>
    <lineage>
        <taxon>Bacteria</taxon>
        <taxon>Bacillati</taxon>
        <taxon>Actinomycetota</taxon>
        <taxon>Actinomycetes</taxon>
        <taxon>Streptosporangiales</taxon>
        <taxon>Streptosporangiaceae</taxon>
        <taxon>Streptosporangium</taxon>
    </lineage>
</organism>
<dbReference type="RefSeq" id="WP_086572389.1">
    <property type="nucleotide sequence ID" value="NZ_NGFP01000058.1"/>
</dbReference>
<gene>
    <name evidence="2" type="ORF">CA984_14950</name>
</gene>
<feature type="domain" description="DUF58" evidence="1">
    <location>
        <begin position="189"/>
        <end position="352"/>
    </location>
</feature>
<protein>
    <recommendedName>
        <fullName evidence="1">DUF58 domain-containing protein</fullName>
    </recommendedName>
</protein>
<dbReference type="InterPro" id="IPR002881">
    <property type="entry name" value="DUF58"/>
</dbReference>
<evidence type="ECO:0000259" key="1">
    <source>
        <dbReference type="Pfam" id="PF01882"/>
    </source>
</evidence>
<reference evidence="2 3" key="1">
    <citation type="submission" date="2017-05" db="EMBL/GenBank/DDBJ databases">
        <title>Biotechnological potential of actinobacteria isolated from South African environments.</title>
        <authorList>
            <person name="Le Roes-Hill M."/>
            <person name="Prins A."/>
            <person name="Durrell K.A."/>
        </authorList>
    </citation>
    <scope>NUCLEOTIDE SEQUENCE [LARGE SCALE GENOMIC DNA]</scope>
    <source>
        <strain evidence="2">M26</strain>
    </source>
</reference>
<dbReference type="EMBL" id="NGFP01000058">
    <property type="protein sequence ID" value="OUC96451.1"/>
    <property type="molecule type" value="Genomic_DNA"/>
</dbReference>
<dbReference type="PANTHER" id="PTHR33608">
    <property type="entry name" value="BLL2464 PROTEIN"/>
    <property type="match status" value="1"/>
</dbReference>